<comment type="caution">
    <text evidence="8">The sequence shown here is derived from an EMBL/GenBank/DDBJ whole genome shotgun (WGS) entry which is preliminary data.</text>
</comment>
<dbReference type="Gene3D" id="2.10.70.10">
    <property type="entry name" value="Complement Module, domain 1"/>
    <property type="match status" value="6"/>
</dbReference>
<keyword evidence="6" id="KW-0732">Signal</keyword>
<dbReference type="PANTHER" id="PTHR19325:SF575">
    <property type="entry name" value="LOCOMOTION-RELATED PROTEIN HIKARU GENKI"/>
    <property type="match status" value="1"/>
</dbReference>
<proteinExistence type="predicted"/>
<gene>
    <name evidence="8" type="ORF">P5673_008624</name>
</gene>
<keyword evidence="4" id="KW-0325">Glycoprotein</keyword>
<dbReference type="InterPro" id="IPR050350">
    <property type="entry name" value="Compl-Cell_Adhes-Reg"/>
</dbReference>
<sequence>MFLSGEKPLSMRMWKRALTFAVLVFICPNIECKRKKDDAKKSVDCRRTNKSAFRFCTKACKSHNDCKKNQRCLCDGDCGMSCVRNNLKCNQLKKTKNLIAKVSDGRSFGSVITYSCPPRYTLRGSSKRSCRAIGEWDGRKTRCRKFCRDPGEITHGNRRYTSFQVGKYITYWCFPGYNMTGNARITCEEDRSTGNPRWSSNKPICQLPTCPRPTIPRNALIDFPRKMPKNFNYNQRVLLKCMYGYVKTSLGILACRGPSWIGGISCRPKSCGSPSEVANGRILGYLYTFKQRVTYACDEGYQIRGPLYRQCQANGKWGGDDPSCDVVNCGPLQRPDHGDIIQQVGTTFGNRIVFDCTGKGYEIRGSKVRTCQSDGSWSGLPTTCELVKCDDPGTPVNGMRIVSKGLVYGGSLRFKCNRDYTLMKGMSEIIYCQANKRWTASVPYCLAPCRDPGAPRQGRRIGDDFRHDSKVIFSCPNDYLMEGVGEIRCSNGTWSNSVPTCKGLHDTSLHALLHNIEKTV</sequence>
<feature type="disulfide bond" evidence="5">
    <location>
        <begin position="389"/>
        <end position="432"/>
    </location>
</feature>
<keyword evidence="3 5" id="KW-1015">Disulfide bond</keyword>
<name>A0AAD9VA56_ACRCE</name>
<dbReference type="Pfam" id="PF00084">
    <property type="entry name" value="Sushi"/>
    <property type="match status" value="7"/>
</dbReference>
<dbReference type="AlphaFoldDB" id="A0AAD9VA56"/>
<dbReference type="Proteomes" id="UP001249851">
    <property type="component" value="Unassembled WGS sequence"/>
</dbReference>
<evidence type="ECO:0000313" key="9">
    <source>
        <dbReference type="Proteomes" id="UP001249851"/>
    </source>
</evidence>
<feature type="domain" description="Sushi" evidence="7">
    <location>
        <begin position="327"/>
        <end position="386"/>
    </location>
</feature>
<dbReference type="PANTHER" id="PTHR19325">
    <property type="entry name" value="COMPLEMENT COMPONENT-RELATED SUSHI DOMAIN-CONTAINING"/>
    <property type="match status" value="1"/>
</dbReference>
<comment type="caution">
    <text evidence="5">Lacks conserved residue(s) required for the propagation of feature annotation.</text>
</comment>
<evidence type="ECO:0000256" key="5">
    <source>
        <dbReference type="PROSITE-ProRule" id="PRU00302"/>
    </source>
</evidence>
<keyword evidence="2" id="KW-0677">Repeat</keyword>
<evidence type="ECO:0000259" key="7">
    <source>
        <dbReference type="PROSITE" id="PS50923"/>
    </source>
</evidence>
<dbReference type="EMBL" id="JARQWQ010000015">
    <property type="protein sequence ID" value="KAK2566869.1"/>
    <property type="molecule type" value="Genomic_DNA"/>
</dbReference>
<dbReference type="CDD" id="cd00033">
    <property type="entry name" value="CCP"/>
    <property type="match status" value="6"/>
</dbReference>
<feature type="domain" description="Sushi" evidence="7">
    <location>
        <begin position="387"/>
        <end position="445"/>
    </location>
</feature>
<keyword evidence="9" id="KW-1185">Reference proteome</keyword>
<feature type="signal peptide" evidence="6">
    <location>
        <begin position="1"/>
        <end position="32"/>
    </location>
</feature>
<feature type="domain" description="Sushi" evidence="7">
    <location>
        <begin position="145"/>
        <end position="207"/>
    </location>
</feature>
<dbReference type="InterPro" id="IPR035976">
    <property type="entry name" value="Sushi/SCR/CCP_sf"/>
</dbReference>
<evidence type="ECO:0000313" key="8">
    <source>
        <dbReference type="EMBL" id="KAK2566869.1"/>
    </source>
</evidence>
<evidence type="ECO:0000256" key="3">
    <source>
        <dbReference type="ARBA" id="ARBA00023157"/>
    </source>
</evidence>
<dbReference type="SMART" id="SM00032">
    <property type="entry name" value="CCP"/>
    <property type="match status" value="7"/>
</dbReference>
<feature type="domain" description="Sushi" evidence="7">
    <location>
        <begin position="447"/>
        <end position="503"/>
    </location>
</feature>
<reference evidence="8" key="2">
    <citation type="journal article" date="2023" name="Science">
        <title>Genomic signatures of disease resistance in endangered staghorn corals.</title>
        <authorList>
            <person name="Vollmer S.V."/>
            <person name="Selwyn J.D."/>
            <person name="Despard B.A."/>
            <person name="Roesel C.L."/>
        </authorList>
    </citation>
    <scope>NUCLEOTIDE SEQUENCE</scope>
    <source>
        <strain evidence="8">K2</strain>
    </source>
</reference>
<keyword evidence="1 5" id="KW-0768">Sushi</keyword>
<evidence type="ECO:0000256" key="2">
    <source>
        <dbReference type="ARBA" id="ARBA00022737"/>
    </source>
</evidence>
<protein>
    <submittedName>
        <fullName evidence="8">CUB and sushi domain-containing protein 1</fullName>
    </submittedName>
</protein>
<feature type="disulfide bond" evidence="5">
    <location>
        <begin position="116"/>
        <end position="143"/>
    </location>
</feature>
<feature type="domain" description="Sushi" evidence="7">
    <location>
        <begin position="269"/>
        <end position="326"/>
    </location>
</feature>
<dbReference type="PROSITE" id="PS50923">
    <property type="entry name" value="SUSHI"/>
    <property type="match status" value="6"/>
</dbReference>
<dbReference type="SUPFAM" id="SSF57535">
    <property type="entry name" value="Complement control module/SCR domain"/>
    <property type="match status" value="7"/>
</dbReference>
<evidence type="ECO:0000256" key="6">
    <source>
        <dbReference type="SAM" id="SignalP"/>
    </source>
</evidence>
<accession>A0AAD9VA56</accession>
<feature type="chain" id="PRO_5042081002" evidence="6">
    <location>
        <begin position="33"/>
        <end position="520"/>
    </location>
</feature>
<feature type="disulfide bond" evidence="5">
    <location>
        <begin position="297"/>
        <end position="324"/>
    </location>
</feature>
<evidence type="ECO:0000256" key="4">
    <source>
        <dbReference type="ARBA" id="ARBA00023180"/>
    </source>
</evidence>
<dbReference type="InterPro" id="IPR000436">
    <property type="entry name" value="Sushi_SCR_CCP_dom"/>
</dbReference>
<organism evidence="8 9">
    <name type="scientific">Acropora cervicornis</name>
    <name type="common">Staghorn coral</name>
    <dbReference type="NCBI Taxonomy" id="6130"/>
    <lineage>
        <taxon>Eukaryota</taxon>
        <taxon>Metazoa</taxon>
        <taxon>Cnidaria</taxon>
        <taxon>Anthozoa</taxon>
        <taxon>Hexacorallia</taxon>
        <taxon>Scleractinia</taxon>
        <taxon>Astrocoeniina</taxon>
        <taxon>Acroporidae</taxon>
        <taxon>Acropora</taxon>
    </lineage>
</organism>
<reference evidence="8" key="1">
    <citation type="journal article" date="2023" name="G3 (Bethesda)">
        <title>Whole genome assembly and annotation of the endangered Caribbean coral Acropora cervicornis.</title>
        <authorList>
            <person name="Selwyn J.D."/>
            <person name="Vollmer S.V."/>
        </authorList>
    </citation>
    <scope>NUCLEOTIDE SEQUENCE</scope>
    <source>
        <strain evidence="8">K2</strain>
    </source>
</reference>
<feature type="domain" description="Sushi" evidence="7">
    <location>
        <begin position="87"/>
        <end position="144"/>
    </location>
</feature>
<evidence type="ECO:0000256" key="1">
    <source>
        <dbReference type="ARBA" id="ARBA00022659"/>
    </source>
</evidence>